<gene>
    <name evidence="2" type="ORF">A374_14635</name>
</gene>
<evidence type="ECO:0000313" key="3">
    <source>
        <dbReference type="Proteomes" id="UP000004080"/>
    </source>
</evidence>
<dbReference type="RefSeq" id="WP_007203003.1">
    <property type="nucleotide sequence ID" value="NZ_AKKV01000031.1"/>
</dbReference>
<reference evidence="2 3" key="1">
    <citation type="journal article" date="2012" name="J. Bacteriol.">
        <title>Genome of Bacillus macauensis ZFHKF-1, a Long-Chain-Forming Bacterium.</title>
        <authorList>
            <person name="Cai L."/>
            <person name="Zhang T."/>
        </authorList>
    </citation>
    <scope>NUCLEOTIDE SEQUENCE [LARGE SCALE GENOMIC DNA]</scope>
    <source>
        <strain evidence="2 3">ZFHKF-1</strain>
    </source>
</reference>
<keyword evidence="3" id="KW-1185">Reference proteome</keyword>
<evidence type="ECO:0000259" key="1">
    <source>
        <dbReference type="Pfam" id="PF03205"/>
    </source>
</evidence>
<dbReference type="PANTHER" id="PTHR40072:SF1">
    <property type="entry name" value="MOLYBDOPTERIN-GUANINE DINUCLEOTIDE BIOSYNTHESIS ADAPTER PROTEIN"/>
    <property type="match status" value="1"/>
</dbReference>
<dbReference type="InterPro" id="IPR052539">
    <property type="entry name" value="MGD_biosynthesis_adapter"/>
</dbReference>
<evidence type="ECO:0000313" key="2">
    <source>
        <dbReference type="EMBL" id="EIT84573.1"/>
    </source>
</evidence>
<dbReference type="SUPFAM" id="SSF52540">
    <property type="entry name" value="P-loop containing nucleoside triphosphate hydrolases"/>
    <property type="match status" value="1"/>
</dbReference>
<proteinExistence type="predicted"/>
<name>I8UCR3_9BACL</name>
<dbReference type="AlphaFoldDB" id="I8UCR3"/>
<dbReference type="STRING" id="1196324.A374_14635"/>
<dbReference type="Pfam" id="PF03205">
    <property type="entry name" value="MobB"/>
    <property type="match status" value="1"/>
</dbReference>
<dbReference type="PATRIC" id="fig|1196324.3.peg.2991"/>
<dbReference type="InterPro" id="IPR027417">
    <property type="entry name" value="P-loop_NTPase"/>
</dbReference>
<dbReference type="NCBIfam" id="TIGR00176">
    <property type="entry name" value="mobB"/>
    <property type="match status" value="1"/>
</dbReference>
<sequence length="167" mass="18592">MDSALIQVVGYKDSGKTTVISSLLQAVTQKGYTCGTIKHHGHGTVSFHDEGRDTFHHREAGAIISTIEGGGKTEVCVNKSLTLAEMLHMYTALSLDVIFIEGYKKNVYPRIVIIKTEEDWSLLSSQTIAVLYWSLDVCKETHIPCFHIDDQASYSKHVITYLRSIST</sequence>
<protein>
    <submittedName>
        <fullName evidence="2">Molybdopterin-guanine dinucleotide biosynthesis protein B</fullName>
    </submittedName>
</protein>
<dbReference type="PANTHER" id="PTHR40072">
    <property type="entry name" value="MOLYBDOPTERIN-GUANINE DINUCLEOTIDE BIOSYNTHESIS ADAPTER PROTEIN-RELATED"/>
    <property type="match status" value="1"/>
</dbReference>
<dbReference type="GO" id="GO:0006777">
    <property type="term" value="P:Mo-molybdopterin cofactor biosynthetic process"/>
    <property type="evidence" value="ECO:0007669"/>
    <property type="project" value="InterPro"/>
</dbReference>
<dbReference type="InterPro" id="IPR004435">
    <property type="entry name" value="MobB_dom"/>
</dbReference>
<dbReference type="eggNOG" id="COG1763">
    <property type="taxonomic scope" value="Bacteria"/>
</dbReference>
<dbReference type="Proteomes" id="UP000004080">
    <property type="component" value="Unassembled WGS sequence"/>
</dbReference>
<accession>I8UCR3</accession>
<organism evidence="2 3">
    <name type="scientific">Fictibacillus macauensis ZFHKF-1</name>
    <dbReference type="NCBI Taxonomy" id="1196324"/>
    <lineage>
        <taxon>Bacteria</taxon>
        <taxon>Bacillati</taxon>
        <taxon>Bacillota</taxon>
        <taxon>Bacilli</taxon>
        <taxon>Bacillales</taxon>
        <taxon>Fictibacillaceae</taxon>
        <taxon>Fictibacillus</taxon>
    </lineage>
</organism>
<feature type="domain" description="Molybdopterin-guanine dinucleotide biosynthesis protein B (MobB)" evidence="1">
    <location>
        <begin position="6"/>
        <end position="130"/>
    </location>
</feature>
<dbReference type="EMBL" id="AKKV01000031">
    <property type="protein sequence ID" value="EIT84573.1"/>
    <property type="molecule type" value="Genomic_DNA"/>
</dbReference>
<comment type="caution">
    <text evidence="2">The sequence shown here is derived from an EMBL/GenBank/DDBJ whole genome shotgun (WGS) entry which is preliminary data.</text>
</comment>
<dbReference type="Gene3D" id="3.40.50.300">
    <property type="entry name" value="P-loop containing nucleotide triphosphate hydrolases"/>
    <property type="match status" value="1"/>
</dbReference>
<dbReference type="GO" id="GO:0005525">
    <property type="term" value="F:GTP binding"/>
    <property type="evidence" value="ECO:0007669"/>
    <property type="project" value="InterPro"/>
</dbReference>